<feature type="compositionally biased region" description="Basic and acidic residues" evidence="2">
    <location>
        <begin position="945"/>
        <end position="954"/>
    </location>
</feature>
<feature type="region of interest" description="Disordered" evidence="2">
    <location>
        <begin position="991"/>
        <end position="1094"/>
    </location>
</feature>
<feature type="compositionally biased region" description="Basic and acidic residues" evidence="2">
    <location>
        <begin position="843"/>
        <end position="857"/>
    </location>
</feature>
<feature type="compositionally biased region" description="Polar residues" evidence="2">
    <location>
        <begin position="324"/>
        <end position="349"/>
    </location>
</feature>
<evidence type="ECO:0000256" key="1">
    <source>
        <dbReference type="SAM" id="Coils"/>
    </source>
</evidence>
<reference evidence="3" key="1">
    <citation type="submission" date="2014-11" db="EMBL/GenBank/DDBJ databases">
        <authorList>
            <person name="Otto D Thomas"/>
            <person name="Naeem Raeece"/>
        </authorList>
    </citation>
    <scope>NUCLEOTIDE SEQUENCE</scope>
</reference>
<feature type="compositionally biased region" description="Low complexity" evidence="2">
    <location>
        <begin position="30"/>
        <end position="43"/>
    </location>
</feature>
<feature type="compositionally biased region" description="Basic and acidic residues" evidence="2">
    <location>
        <begin position="664"/>
        <end position="676"/>
    </location>
</feature>
<feature type="coiled-coil region" evidence="1">
    <location>
        <begin position="221"/>
        <end position="283"/>
    </location>
</feature>
<protein>
    <submittedName>
        <fullName evidence="3">Uncharacterized protein</fullName>
    </submittedName>
</protein>
<feature type="compositionally biased region" description="Polar residues" evidence="2">
    <location>
        <begin position="732"/>
        <end position="742"/>
    </location>
</feature>
<accession>A0A0G4HNZ2</accession>
<evidence type="ECO:0000313" key="3">
    <source>
        <dbReference type="EMBL" id="CEM46048.1"/>
    </source>
</evidence>
<feature type="region of interest" description="Disordered" evidence="2">
    <location>
        <begin position="896"/>
        <end position="976"/>
    </location>
</feature>
<keyword evidence="1" id="KW-0175">Coiled coil</keyword>
<organism evidence="3">
    <name type="scientific">Chromera velia CCMP2878</name>
    <dbReference type="NCBI Taxonomy" id="1169474"/>
    <lineage>
        <taxon>Eukaryota</taxon>
        <taxon>Sar</taxon>
        <taxon>Alveolata</taxon>
        <taxon>Colpodellida</taxon>
        <taxon>Chromeraceae</taxon>
        <taxon>Chromera</taxon>
    </lineage>
</organism>
<dbReference type="AlphaFoldDB" id="A0A0G4HNZ2"/>
<feature type="compositionally biased region" description="Basic and acidic residues" evidence="2">
    <location>
        <begin position="457"/>
        <end position="467"/>
    </location>
</feature>
<feature type="compositionally biased region" description="Basic and acidic residues" evidence="2">
    <location>
        <begin position="305"/>
        <end position="316"/>
    </location>
</feature>
<feature type="compositionally biased region" description="Polar residues" evidence="2">
    <location>
        <begin position="561"/>
        <end position="571"/>
    </location>
</feature>
<feature type="compositionally biased region" description="Basic and acidic residues" evidence="2">
    <location>
        <begin position="550"/>
        <end position="560"/>
    </location>
</feature>
<feature type="compositionally biased region" description="Pro residues" evidence="2">
    <location>
        <begin position="619"/>
        <end position="629"/>
    </location>
</feature>
<gene>
    <name evidence="3" type="ORF">Cvel_7741.t2.CR2</name>
</gene>
<name>A0A0G4HNZ2_9ALVE</name>
<feature type="region of interest" description="Disordered" evidence="2">
    <location>
        <begin position="291"/>
        <end position="467"/>
    </location>
</feature>
<feature type="compositionally biased region" description="Basic and acidic residues" evidence="2">
    <location>
        <begin position="748"/>
        <end position="794"/>
    </location>
</feature>
<sequence length="1094" mass="118948">MIQEMSLQLLSVRASAELMAMQQQRWGARASSVASDAQKSQADSSKKKKPSVSNPPQPSPTPGMSVRETGILLSAIDTHDDRIREVESGMTQMNQMKISKAEKVFFDEVGTRVALCEKHMARALAVQLVETVMRRMEESMRSDMQELTESVQKQAVEMEASKPPFDIGLCVERVQLVETVMRRMEESMRSDMQELTESVQKQAVEMEASKPPFDIGLCVERGGLSESLQSLQEELTVLRQELKRRDVRDRTSHLDDLNFLKDLQELRRENEKNTRALQDIQAVLQAEVKAGRIPNHQQRGRAKRDRLVLQQEREPSDDPILSRQFLSSHQPDTPQWNVTDRSKNAQTFSAAAGERERKENGPVAQLGLVPERPPEPPQPTHPPATIPGGSLSSEEEDPASASEETRGKGNVQKAFVAPAFADREQTSRGHSAALRSIKASKRSRTDRSGSLSASAEKLTEQGDKPLDKAIWSAVDGAFSLIDSHLQALKMHEDQGKQSREGVEEEKEKERLDDEHTEEEEESAVGVPARPHLSDAPQAPLPPQPAASRQQETHSLDDESLQRSQQPSSTAPVQPEGEEKGLQRTHGGGLHTHLRAGVTNTRREARAPQPDSVVVDTEPRQPPHPHSPPPLRDRDGGGTKDLPPPPGAEERTAAACGGGSTKAKGSSETDRDKERHGASRGVIRIQGGASKTSSFDLPSSSAPRDLQHKIRADADSEANGDGGDGKGDPATKCMSSLRMSSHQPGGHEGAVRGEMERGERGREAMRGPSEARGRGRGQQREAGRAERIGIDRGEENASDEFLDSSWHSRRGPSLSIRSGWRDLVSSRQQEGKGKGKRGVGVKGNGEEGSKVKRKEQQAKAKSAFVKTSGSSSSSNAEFLGASIHRRRMDFHDDLASESVPAVPVSRDTVQQRAASSHDHVKANLSSSEGVSDPRPAASLEASGPAEGRERKDVEAPRGSGKGLGEGRAEGSVSPETRALLQGIARRVSAQSFLSAGSRVSFHSSSGGKGKRRVRNGQIAEGNEDAKDSKEGGVSNQVGRIGIEENKSPSIKAESEVSVGESPPSRSRSHSRVSKGTNRGHRKPPGFLRLPPPKRF</sequence>
<feature type="compositionally biased region" description="Pro residues" evidence="2">
    <location>
        <begin position="375"/>
        <end position="385"/>
    </location>
</feature>
<feature type="region of interest" description="Disordered" evidence="2">
    <location>
        <begin position="24"/>
        <end position="66"/>
    </location>
</feature>
<feature type="compositionally biased region" description="Basic and acidic residues" evidence="2">
    <location>
        <begin position="704"/>
        <end position="713"/>
    </location>
</feature>
<feature type="compositionally biased region" description="Polar residues" evidence="2">
    <location>
        <begin position="688"/>
        <end position="701"/>
    </location>
</feature>
<feature type="compositionally biased region" description="Basic residues" evidence="2">
    <location>
        <begin position="1065"/>
        <end position="1082"/>
    </location>
</feature>
<evidence type="ECO:0000256" key="2">
    <source>
        <dbReference type="SAM" id="MobiDB-lite"/>
    </source>
</evidence>
<feature type="compositionally biased region" description="Polar residues" evidence="2">
    <location>
        <begin position="864"/>
        <end position="874"/>
    </location>
</feature>
<dbReference type="EMBL" id="CDMZ01003354">
    <property type="protein sequence ID" value="CEM46048.1"/>
    <property type="molecule type" value="Genomic_DNA"/>
</dbReference>
<proteinExistence type="predicted"/>
<dbReference type="VEuPathDB" id="CryptoDB:Cvel_7741"/>
<feature type="region of interest" description="Disordered" evidence="2">
    <location>
        <begin position="489"/>
        <end position="874"/>
    </location>
</feature>
<feature type="compositionally biased region" description="Basic and acidic residues" evidence="2">
    <location>
        <begin position="489"/>
        <end position="513"/>
    </location>
</feature>
<feature type="compositionally biased region" description="Low complexity" evidence="2">
    <location>
        <begin position="1054"/>
        <end position="1064"/>
    </location>
</feature>